<feature type="chain" id="PRO_5047529296" evidence="3">
    <location>
        <begin position="23"/>
        <end position="652"/>
    </location>
</feature>
<gene>
    <name evidence="4" type="ORF">NF685_11590</name>
</gene>
<comment type="similarity">
    <text evidence="1">Belongs to the glycosyl hydrolase 66 family.</text>
</comment>
<evidence type="ECO:0000256" key="3">
    <source>
        <dbReference type="SAM" id="SignalP"/>
    </source>
</evidence>
<name>A0ABT1CIG6_9PROT</name>
<dbReference type="Proteomes" id="UP001523401">
    <property type="component" value="Unassembled WGS sequence"/>
</dbReference>
<evidence type="ECO:0000256" key="1">
    <source>
        <dbReference type="ARBA" id="ARBA00010837"/>
    </source>
</evidence>
<accession>A0ABT1CIG6</accession>
<keyword evidence="2 3" id="KW-0732">Signal</keyword>
<dbReference type="InterPro" id="IPR013783">
    <property type="entry name" value="Ig-like_fold"/>
</dbReference>
<dbReference type="Gene3D" id="2.60.40.10">
    <property type="entry name" value="Immunoglobulins"/>
    <property type="match status" value="1"/>
</dbReference>
<protein>
    <submittedName>
        <fullName evidence="4">Glycoside hydrolase family 66 protein</fullName>
    </submittedName>
</protein>
<feature type="signal peptide" evidence="3">
    <location>
        <begin position="1"/>
        <end position="22"/>
    </location>
</feature>
<comment type="caution">
    <text evidence="4">The sequence shown here is derived from an EMBL/GenBank/DDBJ whole genome shotgun (WGS) entry which is preliminary data.</text>
</comment>
<dbReference type="GO" id="GO:0016787">
    <property type="term" value="F:hydrolase activity"/>
    <property type="evidence" value="ECO:0007669"/>
    <property type="project" value="UniProtKB-KW"/>
</dbReference>
<dbReference type="Pfam" id="PF13199">
    <property type="entry name" value="Glyco_hydro_66"/>
    <property type="match status" value="1"/>
</dbReference>
<dbReference type="InterPro" id="IPR013780">
    <property type="entry name" value="Glyco_hydro_b"/>
</dbReference>
<dbReference type="InterPro" id="IPR025092">
    <property type="entry name" value="Glyco_hydro_66"/>
</dbReference>
<dbReference type="RefSeq" id="WP_252849733.1">
    <property type="nucleotide sequence ID" value="NZ_JAMXQU010000009.1"/>
</dbReference>
<dbReference type="Gene3D" id="3.20.20.80">
    <property type="entry name" value="Glycosidases"/>
    <property type="match status" value="1"/>
</dbReference>
<dbReference type="EMBL" id="JAMXQU010000009">
    <property type="protein sequence ID" value="MCO6160673.1"/>
    <property type="molecule type" value="Genomic_DNA"/>
</dbReference>
<evidence type="ECO:0000256" key="2">
    <source>
        <dbReference type="ARBA" id="ARBA00022729"/>
    </source>
</evidence>
<keyword evidence="5" id="KW-1185">Reference proteome</keyword>
<proteinExistence type="inferred from homology"/>
<organism evidence="4 5">
    <name type="scientific">Asaia lannensis NBRC 102526</name>
    <dbReference type="NCBI Taxonomy" id="1307926"/>
    <lineage>
        <taxon>Bacteria</taxon>
        <taxon>Pseudomonadati</taxon>
        <taxon>Pseudomonadota</taxon>
        <taxon>Alphaproteobacteria</taxon>
        <taxon>Acetobacterales</taxon>
        <taxon>Acetobacteraceae</taxon>
        <taxon>Asaia</taxon>
    </lineage>
</organism>
<evidence type="ECO:0000313" key="5">
    <source>
        <dbReference type="Proteomes" id="UP001523401"/>
    </source>
</evidence>
<reference evidence="4 5" key="1">
    <citation type="submission" date="2022-06" db="EMBL/GenBank/DDBJ databases">
        <title>Whole-genome of Asaia lannensis strain LMG 27011T.</title>
        <authorList>
            <person name="Sombolestani A."/>
        </authorList>
    </citation>
    <scope>NUCLEOTIDE SEQUENCE [LARGE SCALE GENOMIC DNA]</scope>
    <source>
        <strain evidence="4 5">NBRC 102526</strain>
    </source>
</reference>
<dbReference type="Gene3D" id="2.60.40.1180">
    <property type="entry name" value="Golgi alpha-mannosidase II"/>
    <property type="match status" value="1"/>
</dbReference>
<sequence length="652" mass="69956">MSMIKGALAGVAVLFAAGTAYAEPVLSGPLIQSVNTDLSRYKGGEQVRMIVTLSNKTGAPFTGTITGTVTGRGVQVGSPVAATVTALPAGGTATAELRFPSSQTNWQGYFVSLVAADQNGHQLDQEGGAFDISSDWSTYPRQCWVVGAYTDWGGWKPPFFSGAQADLQSLNAYKCNNLQFYNMLYRWHKPWVSGASWINGDGQNISTDLIKQHVAAAKSLRMGTFMYMPVYGANYGIAPDFTKDGSGAQLSWGMFTSACGANGGSCQISDLWTYNDKIAYMNPNNTAWQAYWGQQAELMRRRLGFDGMFADTYGTIYRALWDASGNRIIMDTAYSSFLNTVAGYMNGPIILNPAGSYLEQDLVQSLREAYHFVERWNNPTDIGNFGTFLTKAQQVWGWASAAGKKQSLGLDWDMGMNKTLGASGSCTINGGSTKCTFNTPGVLYQEAAMLATGAHHAWIVDGQQNQGDGARFISNDDFPVGNMLSPKADMVQGEYDYQTFGVAYEKLLRLNISASTAAAPSITSGATGSTTAAAGSVWMFQNHRSGFDILHLLNYQQMSSASFSDVNDNAANAAAPTTTGALQVKMYVTAGGTLGNLYTASPDVNHGAPVSLTYATGSDSSGSYITFTLPSLAYWDMVWLENGLSSSDYVTP</sequence>
<evidence type="ECO:0000313" key="4">
    <source>
        <dbReference type="EMBL" id="MCO6160673.1"/>
    </source>
</evidence>
<keyword evidence="4" id="KW-0378">Hydrolase</keyword>